<dbReference type="AlphaFoldDB" id="A0A1N6M830"/>
<feature type="domain" description="Helix-turn-helix" evidence="1">
    <location>
        <begin position="41"/>
        <end position="89"/>
    </location>
</feature>
<reference evidence="2 3" key="1">
    <citation type="submission" date="2016-12" db="EMBL/GenBank/DDBJ databases">
        <authorList>
            <person name="Song W.-J."/>
            <person name="Kurnit D.M."/>
        </authorList>
    </citation>
    <scope>NUCLEOTIDE SEQUENCE [LARGE SCALE GENOMIC DNA]</scope>
    <source>
        <strain evidence="2 3">CECT 9026</strain>
    </source>
</reference>
<evidence type="ECO:0000259" key="1">
    <source>
        <dbReference type="Pfam" id="PF12728"/>
    </source>
</evidence>
<dbReference type="InterPro" id="IPR009061">
    <property type="entry name" value="DNA-bd_dom_put_sf"/>
</dbReference>
<dbReference type="GO" id="GO:0003677">
    <property type="term" value="F:DNA binding"/>
    <property type="evidence" value="ECO:0007669"/>
    <property type="project" value="InterPro"/>
</dbReference>
<accession>A0A1N6M830</accession>
<dbReference type="InterPro" id="IPR041657">
    <property type="entry name" value="HTH_17"/>
</dbReference>
<name>A0A1N6M830_9VIBR</name>
<evidence type="ECO:0000313" key="3">
    <source>
        <dbReference type="Proteomes" id="UP000184774"/>
    </source>
</evidence>
<organism evidence="2 3">
    <name type="scientific">Vibrio spartinae</name>
    <dbReference type="NCBI Taxonomy" id="1918945"/>
    <lineage>
        <taxon>Bacteria</taxon>
        <taxon>Pseudomonadati</taxon>
        <taxon>Pseudomonadota</taxon>
        <taxon>Gammaproteobacteria</taxon>
        <taxon>Vibrionales</taxon>
        <taxon>Vibrionaceae</taxon>
        <taxon>Vibrio</taxon>
    </lineage>
</organism>
<protein>
    <submittedName>
        <fullName evidence="2">Helix-turn-helix domain protein</fullName>
    </submittedName>
</protein>
<sequence length="111" mass="12886">MTTNEQVLLQSILAKIDRVERAVLEQRLQQRKVELLGKDILTVDECAALLGLSTNQLYKLTSSAEIPYFKLGKHLRFERQAIMDWVEKMRVSSRYEIEKRAANYVATTSRK</sequence>
<dbReference type="RefSeq" id="WP_074374012.1">
    <property type="nucleotide sequence ID" value="NZ_AP024907.1"/>
</dbReference>
<proteinExistence type="predicted"/>
<evidence type="ECO:0000313" key="2">
    <source>
        <dbReference type="EMBL" id="SIO95507.1"/>
    </source>
</evidence>
<dbReference type="EMBL" id="FSSB01000019">
    <property type="protein sequence ID" value="SIO95507.1"/>
    <property type="molecule type" value="Genomic_DNA"/>
</dbReference>
<dbReference type="NCBIfam" id="TIGR01764">
    <property type="entry name" value="excise"/>
    <property type="match status" value="1"/>
</dbReference>
<dbReference type="Proteomes" id="UP000184774">
    <property type="component" value="Unassembled WGS sequence"/>
</dbReference>
<dbReference type="OrthoDB" id="9800023at2"/>
<dbReference type="Pfam" id="PF12728">
    <property type="entry name" value="HTH_17"/>
    <property type="match status" value="1"/>
</dbReference>
<dbReference type="InterPro" id="IPR010093">
    <property type="entry name" value="SinI_DNA-bd"/>
</dbReference>
<dbReference type="SUPFAM" id="SSF46955">
    <property type="entry name" value="Putative DNA-binding domain"/>
    <property type="match status" value="1"/>
</dbReference>
<gene>
    <name evidence="2" type="ORF">VSP9026_03252</name>
</gene>